<dbReference type="GO" id="GO:0005634">
    <property type="term" value="C:nucleus"/>
    <property type="evidence" value="ECO:0007669"/>
    <property type="project" value="UniProtKB-SubCell"/>
</dbReference>
<evidence type="ECO:0000259" key="3">
    <source>
        <dbReference type="Pfam" id="PF16987"/>
    </source>
</evidence>
<feature type="domain" description="Mediator complex subunit 15 KIX" evidence="3">
    <location>
        <begin position="25"/>
        <end position="85"/>
    </location>
</feature>
<evidence type="ECO:0000313" key="4">
    <source>
        <dbReference type="EMBL" id="CAD9661877.1"/>
    </source>
</evidence>
<name>A0A7S2R6B1_9STRA</name>
<evidence type="ECO:0000256" key="2">
    <source>
        <dbReference type="ARBA" id="ARBA00023242"/>
    </source>
</evidence>
<protein>
    <recommendedName>
        <fullName evidence="3">Mediator complex subunit 15 KIX domain-containing protein</fullName>
    </recommendedName>
</protein>
<sequence>MIKIDKCRNGDSTCMYKKQEIVLSSGWRTNKDLDKRQKIILNIVKILHKRKPNATQECLEKIPKMARRFEEILYKSASSKDTYDTYHDDRTLKQRLRQVAVDVKKKHDTKNSSISSQCQKSSHRFKLKSFRRRKFDTQVLCKIEEEL</sequence>
<accession>A0A7S2R6B1</accession>
<organism evidence="4">
    <name type="scientific">Eucampia antarctica</name>
    <dbReference type="NCBI Taxonomy" id="49252"/>
    <lineage>
        <taxon>Eukaryota</taxon>
        <taxon>Sar</taxon>
        <taxon>Stramenopiles</taxon>
        <taxon>Ochrophyta</taxon>
        <taxon>Bacillariophyta</taxon>
        <taxon>Mediophyceae</taxon>
        <taxon>Biddulphiophycidae</taxon>
        <taxon>Hemiaulales</taxon>
        <taxon>Hemiaulaceae</taxon>
        <taxon>Eucampia</taxon>
    </lineage>
</organism>
<dbReference type="InterPro" id="IPR036529">
    <property type="entry name" value="KIX_dom_sf"/>
</dbReference>
<reference evidence="4" key="1">
    <citation type="submission" date="2021-01" db="EMBL/GenBank/DDBJ databases">
        <authorList>
            <person name="Corre E."/>
            <person name="Pelletier E."/>
            <person name="Niang G."/>
            <person name="Scheremetjew M."/>
            <person name="Finn R."/>
            <person name="Kale V."/>
            <person name="Holt S."/>
            <person name="Cochrane G."/>
            <person name="Meng A."/>
            <person name="Brown T."/>
            <person name="Cohen L."/>
        </authorList>
    </citation>
    <scope>NUCLEOTIDE SEQUENCE</scope>
    <source>
        <strain evidence="4">CCMP1452</strain>
    </source>
</reference>
<dbReference type="GO" id="GO:0003712">
    <property type="term" value="F:transcription coregulator activity"/>
    <property type="evidence" value="ECO:0007669"/>
    <property type="project" value="InterPro"/>
</dbReference>
<proteinExistence type="predicted"/>
<evidence type="ECO:0000256" key="1">
    <source>
        <dbReference type="ARBA" id="ARBA00004123"/>
    </source>
</evidence>
<gene>
    <name evidence="4" type="ORF">EANT1437_LOCUS4383</name>
</gene>
<dbReference type="Pfam" id="PF16987">
    <property type="entry name" value="KIX_2"/>
    <property type="match status" value="1"/>
</dbReference>
<dbReference type="InterPro" id="IPR036546">
    <property type="entry name" value="MED15_KIX"/>
</dbReference>
<dbReference type="EMBL" id="HBHI01008480">
    <property type="protein sequence ID" value="CAD9661877.1"/>
    <property type="molecule type" value="Transcribed_RNA"/>
</dbReference>
<dbReference type="Gene3D" id="1.10.246.20">
    <property type="entry name" value="Coactivator CBP, KIX domain"/>
    <property type="match status" value="1"/>
</dbReference>
<comment type="subcellular location">
    <subcellularLocation>
        <location evidence="1">Nucleus</location>
    </subcellularLocation>
</comment>
<dbReference type="GO" id="GO:0006355">
    <property type="term" value="P:regulation of DNA-templated transcription"/>
    <property type="evidence" value="ECO:0007669"/>
    <property type="project" value="InterPro"/>
</dbReference>
<dbReference type="AlphaFoldDB" id="A0A7S2R6B1"/>
<keyword evidence="2" id="KW-0539">Nucleus</keyword>